<protein>
    <submittedName>
        <fullName evidence="10">Cobalamin biosynthesis protein</fullName>
    </submittedName>
</protein>
<feature type="transmembrane region" description="Helical" evidence="9">
    <location>
        <begin position="61"/>
        <end position="83"/>
    </location>
</feature>
<dbReference type="PANTHER" id="PTHR34308:SF1">
    <property type="entry name" value="COBALAMIN BIOSYNTHESIS PROTEIN CBIB"/>
    <property type="match status" value="1"/>
</dbReference>
<feature type="transmembrane region" description="Helical" evidence="9">
    <location>
        <begin position="324"/>
        <end position="343"/>
    </location>
</feature>
<evidence type="ECO:0000256" key="6">
    <source>
        <dbReference type="ARBA" id="ARBA00022692"/>
    </source>
</evidence>
<feature type="transmembrane region" description="Helical" evidence="9">
    <location>
        <begin position="9"/>
        <end position="27"/>
    </location>
</feature>
<comment type="similarity">
    <text evidence="3">Belongs to the CobD/CbiB family.</text>
</comment>
<keyword evidence="7 9" id="KW-1133">Transmembrane helix</keyword>
<feature type="transmembrane region" description="Helical" evidence="9">
    <location>
        <begin position="158"/>
        <end position="182"/>
    </location>
</feature>
<comment type="pathway">
    <text evidence="2">Cofactor biosynthesis; adenosylcobalamin biosynthesis.</text>
</comment>
<evidence type="ECO:0000256" key="5">
    <source>
        <dbReference type="ARBA" id="ARBA00022573"/>
    </source>
</evidence>
<keyword evidence="5" id="KW-0169">Cobalamin biosynthesis</keyword>
<keyword evidence="4" id="KW-1003">Cell membrane</keyword>
<reference evidence="10" key="1">
    <citation type="submission" date="2022-01" db="EMBL/GenBank/DDBJ databases">
        <title>Whole genome-based taxonomy of the Shewanellaceae.</title>
        <authorList>
            <person name="Martin-Rodriguez A.J."/>
        </authorList>
    </citation>
    <scope>NUCLEOTIDE SEQUENCE</scope>
    <source>
        <strain evidence="10">DSM 16422</strain>
    </source>
</reference>
<evidence type="ECO:0000256" key="4">
    <source>
        <dbReference type="ARBA" id="ARBA00022475"/>
    </source>
</evidence>
<organism evidence="10 11">
    <name type="scientific">Shewanella gaetbuli</name>
    <dbReference type="NCBI Taxonomy" id="220752"/>
    <lineage>
        <taxon>Bacteria</taxon>
        <taxon>Pseudomonadati</taxon>
        <taxon>Pseudomonadota</taxon>
        <taxon>Gammaproteobacteria</taxon>
        <taxon>Alteromonadales</taxon>
        <taxon>Shewanellaceae</taxon>
        <taxon>Shewanella</taxon>
    </lineage>
</organism>
<dbReference type="Proteomes" id="UP001139333">
    <property type="component" value="Unassembled WGS sequence"/>
</dbReference>
<dbReference type="GO" id="GO:0048472">
    <property type="term" value="F:threonine-phosphate decarboxylase activity"/>
    <property type="evidence" value="ECO:0007669"/>
    <property type="project" value="InterPro"/>
</dbReference>
<gene>
    <name evidence="10" type="ORF">L2672_04320</name>
</gene>
<accession>A0A9X1ZHN9</accession>
<dbReference type="EMBL" id="JAKIKP010000002">
    <property type="protein sequence ID" value="MCL1141923.1"/>
    <property type="molecule type" value="Genomic_DNA"/>
</dbReference>
<proteinExistence type="inferred from homology"/>
<evidence type="ECO:0000256" key="1">
    <source>
        <dbReference type="ARBA" id="ARBA00004651"/>
    </source>
</evidence>
<dbReference type="RefSeq" id="WP_248994598.1">
    <property type="nucleotide sequence ID" value="NZ_JAKIKP010000002.1"/>
</dbReference>
<sequence>MEHLLLQNELIQGCLQILLAFIVAYFAPLSQHWQPLYWFGELAKILAQKVNHPDRPPSQQMTAGILASLLLVIPFAVICIFLMEMAAYPWFFNIIVLYCCFSEYQFAKSAQQVLHALKQHENQTAKDILAVAVEEDTSQLSSLGLTKTCIEKTLTTPIYGLVASILFFAFGGIAMVLTAQLLKKLESSWSPYRVKFSIFASFVAQFNRVLFWLPRLIWHFALAVQFGQFGARHMLAKDIIAKGLNNDYPTVSLGANLLRIELGGPQQFTRNPHTFNAPTTLAFDAQPQAATQFEKVRLSKVFAGSPPNAQDIQHALTIVKNGHFFILSLTLLLPVLWVCLQILS</sequence>
<feature type="transmembrane region" description="Helical" evidence="9">
    <location>
        <begin position="217"/>
        <end position="235"/>
    </location>
</feature>
<dbReference type="Pfam" id="PF03186">
    <property type="entry name" value="CobD_Cbib"/>
    <property type="match status" value="1"/>
</dbReference>
<evidence type="ECO:0000256" key="3">
    <source>
        <dbReference type="ARBA" id="ARBA00006263"/>
    </source>
</evidence>
<evidence type="ECO:0000256" key="2">
    <source>
        <dbReference type="ARBA" id="ARBA00004953"/>
    </source>
</evidence>
<evidence type="ECO:0000313" key="11">
    <source>
        <dbReference type="Proteomes" id="UP001139333"/>
    </source>
</evidence>
<dbReference type="AlphaFoldDB" id="A0A9X1ZHN9"/>
<comment type="subcellular location">
    <subcellularLocation>
        <location evidence="1">Cell membrane</location>
        <topology evidence="1">Multi-pass membrane protein</topology>
    </subcellularLocation>
</comment>
<comment type="caution">
    <text evidence="10">The sequence shown here is derived from an EMBL/GenBank/DDBJ whole genome shotgun (WGS) entry which is preliminary data.</text>
</comment>
<keyword evidence="11" id="KW-1185">Reference proteome</keyword>
<keyword evidence="6 9" id="KW-0812">Transmembrane</keyword>
<keyword evidence="8 9" id="KW-0472">Membrane</keyword>
<name>A0A9X1ZHN9_9GAMM</name>
<evidence type="ECO:0000256" key="8">
    <source>
        <dbReference type="ARBA" id="ARBA00023136"/>
    </source>
</evidence>
<dbReference type="PANTHER" id="PTHR34308">
    <property type="entry name" value="COBALAMIN BIOSYNTHESIS PROTEIN CBIB"/>
    <property type="match status" value="1"/>
</dbReference>
<dbReference type="GO" id="GO:0009236">
    <property type="term" value="P:cobalamin biosynthetic process"/>
    <property type="evidence" value="ECO:0007669"/>
    <property type="project" value="UniProtKB-KW"/>
</dbReference>
<dbReference type="InterPro" id="IPR004485">
    <property type="entry name" value="Cobalamin_biosynth_CobD/CbiB"/>
</dbReference>
<dbReference type="GO" id="GO:0005886">
    <property type="term" value="C:plasma membrane"/>
    <property type="evidence" value="ECO:0007669"/>
    <property type="project" value="UniProtKB-SubCell"/>
</dbReference>
<evidence type="ECO:0000256" key="9">
    <source>
        <dbReference type="SAM" id="Phobius"/>
    </source>
</evidence>
<evidence type="ECO:0000256" key="7">
    <source>
        <dbReference type="ARBA" id="ARBA00022989"/>
    </source>
</evidence>
<evidence type="ECO:0000313" key="10">
    <source>
        <dbReference type="EMBL" id="MCL1141923.1"/>
    </source>
</evidence>